<evidence type="ECO:0000259" key="8">
    <source>
        <dbReference type="Pfam" id="PF00535"/>
    </source>
</evidence>
<protein>
    <recommendedName>
        <fullName evidence="8 9">Glycosyltransferase 2-like domain-containing protein</fullName>
    </recommendedName>
</protein>
<evidence type="ECO:0000256" key="1">
    <source>
        <dbReference type="ARBA" id="ARBA00004141"/>
    </source>
</evidence>
<sequence length="399" mass="41795">MNATAFRPRAATSADQSRPWPKVSLHLPLRDAAPEAVRRTLESVGALDYPALEVLVVDTHTADPGCWEAAAEYCALLGPQFRFFHLGTYPGFRAGALNFALGETAGDAAVVGVLKAGQVVRPGWLRGAVPALARNGVGTVRSPLLPAGAVLADATMPVPDELTLFRVEALRGAGGWNQSSLSPDAELNVTLMRQGWDTARMTAPMGQDAPSGSADDVASRRHRQVAGLTAALRARPGLLLSPRDRSLTGAQRRELSRAILPLLADAAALAGVLVSLVLVALALWDEDWAQPLPVLLALGLPGLLPLAQGGMRNAWRDGRATWQGLLGGTASRAEGLGLERSLAAALVLAALGLAAVRPWGVGETLLVVAMLIAQAAPGMVAICPAPRAVRWPARRRHVA</sequence>
<keyword evidence="5 7" id="KW-1133">Transmembrane helix</keyword>
<comment type="subcellular location">
    <subcellularLocation>
        <location evidence="1">Membrane</location>
        <topology evidence="1">Multi-pass membrane protein</topology>
    </subcellularLocation>
</comment>
<dbReference type="Proteomes" id="UP001518989">
    <property type="component" value="Unassembled WGS sequence"/>
</dbReference>
<keyword evidence="6 7" id="KW-0472">Membrane</keyword>
<evidence type="ECO:0000256" key="6">
    <source>
        <dbReference type="ARBA" id="ARBA00023136"/>
    </source>
</evidence>
<name>A0ABS3KTH5_9PROT</name>
<feature type="transmembrane region" description="Helical" evidence="7">
    <location>
        <begin position="262"/>
        <end position="284"/>
    </location>
</feature>
<dbReference type="Gene3D" id="3.90.550.10">
    <property type="entry name" value="Spore Coat Polysaccharide Biosynthesis Protein SpsA, Chain A"/>
    <property type="match status" value="1"/>
</dbReference>
<evidence type="ECO:0000256" key="4">
    <source>
        <dbReference type="ARBA" id="ARBA00022692"/>
    </source>
</evidence>
<reference evidence="10 11" key="1">
    <citation type="submission" date="2020-09" db="EMBL/GenBank/DDBJ databases">
        <title>Roseomonas.</title>
        <authorList>
            <person name="Zhu W."/>
        </authorList>
    </citation>
    <scope>NUCLEOTIDE SEQUENCE [LARGE SCALE GENOMIC DNA]</scope>
    <source>
        <strain evidence="10 11">573</strain>
    </source>
</reference>
<evidence type="ECO:0000313" key="10">
    <source>
        <dbReference type="EMBL" id="MBO1079611.1"/>
    </source>
</evidence>
<evidence type="ECO:0000256" key="5">
    <source>
        <dbReference type="ARBA" id="ARBA00022989"/>
    </source>
</evidence>
<dbReference type="PANTHER" id="PTHR43867:SF4">
    <property type="entry name" value="BETA-(1-3)-GLUCOSYL TRANSFERASE"/>
    <property type="match status" value="1"/>
</dbReference>
<keyword evidence="2" id="KW-0328">Glycosyltransferase</keyword>
<organism evidence="10 11">
    <name type="scientific">Roseomonas haemaphysalidis</name>
    <dbReference type="NCBI Taxonomy" id="2768162"/>
    <lineage>
        <taxon>Bacteria</taxon>
        <taxon>Pseudomonadati</taxon>
        <taxon>Pseudomonadota</taxon>
        <taxon>Alphaproteobacteria</taxon>
        <taxon>Acetobacterales</taxon>
        <taxon>Roseomonadaceae</taxon>
        <taxon>Roseomonas</taxon>
    </lineage>
</organism>
<proteinExistence type="predicted"/>
<dbReference type="InterPro" id="IPR001173">
    <property type="entry name" value="Glyco_trans_2-like"/>
</dbReference>
<keyword evidence="3" id="KW-0808">Transferase</keyword>
<dbReference type="RefSeq" id="WP_207417267.1">
    <property type="nucleotide sequence ID" value="NZ_CP061177.1"/>
</dbReference>
<evidence type="ECO:0000259" key="9">
    <source>
        <dbReference type="Pfam" id="PF13632"/>
    </source>
</evidence>
<evidence type="ECO:0000256" key="2">
    <source>
        <dbReference type="ARBA" id="ARBA00022676"/>
    </source>
</evidence>
<dbReference type="InterPro" id="IPR029044">
    <property type="entry name" value="Nucleotide-diphossugar_trans"/>
</dbReference>
<accession>A0ABS3KTH5</accession>
<dbReference type="PANTHER" id="PTHR43867">
    <property type="entry name" value="CELLULOSE SYNTHASE CATALYTIC SUBUNIT A [UDP-FORMING]"/>
    <property type="match status" value="1"/>
</dbReference>
<dbReference type="InterPro" id="IPR050321">
    <property type="entry name" value="Glycosyltr_2/OpgH_subfam"/>
</dbReference>
<evidence type="ECO:0000256" key="7">
    <source>
        <dbReference type="SAM" id="Phobius"/>
    </source>
</evidence>
<keyword evidence="4 7" id="KW-0812">Transmembrane</keyword>
<feature type="transmembrane region" description="Helical" evidence="7">
    <location>
        <begin position="365"/>
        <end position="386"/>
    </location>
</feature>
<dbReference type="SUPFAM" id="SSF53448">
    <property type="entry name" value="Nucleotide-diphospho-sugar transferases"/>
    <property type="match status" value="1"/>
</dbReference>
<evidence type="ECO:0000313" key="11">
    <source>
        <dbReference type="Proteomes" id="UP001518989"/>
    </source>
</evidence>
<evidence type="ECO:0000256" key="3">
    <source>
        <dbReference type="ARBA" id="ARBA00022679"/>
    </source>
</evidence>
<dbReference type="Pfam" id="PF13632">
    <property type="entry name" value="Glyco_trans_2_3"/>
    <property type="match status" value="1"/>
</dbReference>
<feature type="transmembrane region" description="Helical" evidence="7">
    <location>
        <begin position="290"/>
        <end position="307"/>
    </location>
</feature>
<dbReference type="EMBL" id="JACTNG010000005">
    <property type="protein sequence ID" value="MBO1079611.1"/>
    <property type="molecule type" value="Genomic_DNA"/>
</dbReference>
<feature type="transmembrane region" description="Helical" evidence="7">
    <location>
        <begin position="341"/>
        <end position="359"/>
    </location>
</feature>
<gene>
    <name evidence="10" type="ORF">IAI61_11270</name>
</gene>
<dbReference type="Pfam" id="PF00535">
    <property type="entry name" value="Glycos_transf_2"/>
    <property type="match status" value="1"/>
</dbReference>
<feature type="domain" description="Glycosyltransferase 2-like" evidence="8">
    <location>
        <begin position="34"/>
        <end position="137"/>
    </location>
</feature>
<comment type="caution">
    <text evidence="10">The sequence shown here is derived from an EMBL/GenBank/DDBJ whole genome shotgun (WGS) entry which is preliminary data.</text>
</comment>
<feature type="domain" description="Glycosyltransferase 2-like" evidence="9">
    <location>
        <begin position="155"/>
        <end position="282"/>
    </location>
</feature>
<keyword evidence="11" id="KW-1185">Reference proteome</keyword>